<dbReference type="PANTHER" id="PTHR43636">
    <property type="entry name" value="ELONGATION FACTOR G, MITOCHONDRIAL"/>
    <property type="match status" value="1"/>
</dbReference>
<accession>A0A183J5C5</accession>
<dbReference type="WBParaSite" id="SBAD_0001145101-mRNA-1">
    <property type="protein sequence ID" value="SBAD_0001145101-mRNA-1"/>
    <property type="gene ID" value="SBAD_0001145101"/>
</dbReference>
<dbReference type="OrthoDB" id="198619at2759"/>
<dbReference type="Pfam" id="PF03764">
    <property type="entry name" value="EFG_IV"/>
    <property type="match status" value="1"/>
</dbReference>
<dbReference type="SUPFAM" id="SSF50447">
    <property type="entry name" value="Translation proteins"/>
    <property type="match status" value="1"/>
</dbReference>
<dbReference type="SMART" id="SM00889">
    <property type="entry name" value="EFG_IV"/>
    <property type="match status" value="1"/>
</dbReference>
<evidence type="ECO:0000313" key="9">
    <source>
        <dbReference type="WBParaSite" id="SBAD_0001145101-mRNA-1"/>
    </source>
</evidence>
<keyword evidence="2" id="KW-0547">Nucleotide-binding</keyword>
<dbReference type="InterPro" id="IPR041095">
    <property type="entry name" value="EFG_II"/>
</dbReference>
<evidence type="ECO:0000313" key="8">
    <source>
        <dbReference type="Proteomes" id="UP000270296"/>
    </source>
</evidence>
<dbReference type="Proteomes" id="UP000270296">
    <property type="component" value="Unassembled WGS sequence"/>
</dbReference>
<name>A0A183J5C5_9BILA</name>
<dbReference type="GO" id="GO:0003746">
    <property type="term" value="F:translation elongation factor activity"/>
    <property type="evidence" value="ECO:0007669"/>
    <property type="project" value="UniProtKB-KW"/>
</dbReference>
<dbReference type="InterPro" id="IPR047872">
    <property type="entry name" value="EFG_IV"/>
</dbReference>
<reference evidence="7 8" key="2">
    <citation type="submission" date="2018-11" db="EMBL/GenBank/DDBJ databases">
        <authorList>
            <consortium name="Pathogen Informatics"/>
        </authorList>
    </citation>
    <scope>NUCLEOTIDE SEQUENCE [LARGE SCALE GENOMIC DNA]</scope>
</reference>
<reference evidence="9" key="1">
    <citation type="submission" date="2016-06" db="UniProtKB">
        <authorList>
            <consortium name="WormBaseParasite"/>
        </authorList>
    </citation>
    <scope>IDENTIFICATION</scope>
</reference>
<dbReference type="InterPro" id="IPR004161">
    <property type="entry name" value="EFTu-like_2"/>
</dbReference>
<evidence type="ECO:0000313" key="7">
    <source>
        <dbReference type="EMBL" id="VDP36896.1"/>
    </source>
</evidence>
<organism evidence="9">
    <name type="scientific">Soboliphyme baturini</name>
    <dbReference type="NCBI Taxonomy" id="241478"/>
    <lineage>
        <taxon>Eukaryota</taxon>
        <taxon>Metazoa</taxon>
        <taxon>Ecdysozoa</taxon>
        <taxon>Nematoda</taxon>
        <taxon>Enoplea</taxon>
        <taxon>Dorylaimia</taxon>
        <taxon>Dioctophymatida</taxon>
        <taxon>Dioctophymatoidea</taxon>
        <taxon>Soboliphymatidae</taxon>
        <taxon>Soboliphyme</taxon>
    </lineage>
</organism>
<dbReference type="Pfam" id="PF03144">
    <property type="entry name" value="GTP_EFTU_D2"/>
    <property type="match status" value="1"/>
</dbReference>
<evidence type="ECO:0000256" key="3">
    <source>
        <dbReference type="ARBA" id="ARBA00022768"/>
    </source>
</evidence>
<dbReference type="CDD" id="cd01434">
    <property type="entry name" value="EFG_mtEFG1_IV"/>
    <property type="match status" value="1"/>
</dbReference>
<comment type="similarity">
    <text evidence="1">Belongs to the TRAFAC class translation factor GTPase superfamily. Classic translation factor GTPase family. EF-G/EF-2 subfamily.</text>
</comment>
<dbReference type="InterPro" id="IPR009000">
    <property type="entry name" value="Transl_B-barrel_sf"/>
</dbReference>
<feature type="domain" description="Translation elongation factor EFG/EF2" evidence="6">
    <location>
        <begin position="306"/>
        <end position="426"/>
    </location>
</feature>
<sequence>MCSGFVKLPGVRENHQSKLLVSERISNVDEELADFYLHDNLPPVATLKVTSNTRLTCLSDLFILVQAAIRRTVIKRHFVPVFLGSALKNKGIQPLLDCIVDYLPNPGEVKNEANFELESKEVTRIILNPERSDRHPFVGLAFKLEAGKHGQLTYFRVYQGKVARGDQILNSRLKKRVRVQRLVRMHANRMEDIDYALAGDICAMFGVDCASGDTFISLNAGNIALENIHVPEPVVSLSITPKSLKDSDNFLKALSRFVKEDPTLKKEYNVESKETIVSGMGELQLEIYAQRMKSEYSCEVVLGKPKVAFRETLVADCPFDYWHRKQTGGHGQYGRVIGVCEPLTAAQQLDLEFVDECVGTNVPKPFMPAIERGFREACERGPLIGAKVVGVRFRLQDGAHHIVDSSDFAFCIASKFAMQDGKKMFPYDSRALSMQYNIGCTYVNLEKLQKIILTGGIEN</sequence>
<gene>
    <name evidence="7" type="ORF">SBAD_LOCUS11074</name>
</gene>
<dbReference type="InterPro" id="IPR020568">
    <property type="entry name" value="Ribosomal_Su5_D2-typ_SF"/>
</dbReference>
<dbReference type="GO" id="GO:0070125">
    <property type="term" value="P:mitochondrial translational elongation"/>
    <property type="evidence" value="ECO:0007669"/>
    <property type="project" value="TreeGrafter"/>
</dbReference>
<dbReference type="InterPro" id="IPR035647">
    <property type="entry name" value="EFG_III/V"/>
</dbReference>
<dbReference type="CDD" id="cd04091">
    <property type="entry name" value="mtEFG1_II_like"/>
    <property type="match status" value="1"/>
</dbReference>
<evidence type="ECO:0000256" key="4">
    <source>
        <dbReference type="ARBA" id="ARBA00022917"/>
    </source>
</evidence>
<dbReference type="GO" id="GO:0005739">
    <property type="term" value="C:mitochondrion"/>
    <property type="evidence" value="ECO:0007669"/>
    <property type="project" value="TreeGrafter"/>
</dbReference>
<dbReference type="Gene3D" id="2.40.30.10">
    <property type="entry name" value="Translation factors"/>
    <property type="match status" value="1"/>
</dbReference>
<dbReference type="InterPro" id="IPR014721">
    <property type="entry name" value="Ribsml_uS5_D2-typ_fold_subgr"/>
</dbReference>
<dbReference type="InterPro" id="IPR009022">
    <property type="entry name" value="EFG_III"/>
</dbReference>
<dbReference type="GO" id="GO:0003924">
    <property type="term" value="F:GTPase activity"/>
    <property type="evidence" value="ECO:0007669"/>
    <property type="project" value="TreeGrafter"/>
</dbReference>
<dbReference type="AlphaFoldDB" id="A0A183J5C5"/>
<dbReference type="EMBL" id="UZAM01015031">
    <property type="protein sequence ID" value="VDP36896.1"/>
    <property type="molecule type" value="Genomic_DNA"/>
</dbReference>
<dbReference type="Gene3D" id="3.30.70.870">
    <property type="entry name" value="Elongation Factor G (Translational Gtpase), domain 3"/>
    <property type="match status" value="1"/>
</dbReference>
<evidence type="ECO:0000259" key="6">
    <source>
        <dbReference type="SMART" id="SM00889"/>
    </source>
</evidence>
<dbReference type="GO" id="GO:0005525">
    <property type="term" value="F:GTP binding"/>
    <property type="evidence" value="ECO:0007669"/>
    <property type="project" value="UniProtKB-KW"/>
</dbReference>
<dbReference type="FunFam" id="3.30.70.870:FF:000001">
    <property type="entry name" value="Elongation factor G"/>
    <property type="match status" value="1"/>
</dbReference>
<evidence type="ECO:0000256" key="2">
    <source>
        <dbReference type="ARBA" id="ARBA00022741"/>
    </source>
</evidence>
<dbReference type="SUPFAM" id="SSF54211">
    <property type="entry name" value="Ribosomal protein S5 domain 2-like"/>
    <property type="match status" value="1"/>
</dbReference>
<keyword evidence="8" id="KW-1185">Reference proteome</keyword>
<evidence type="ECO:0000256" key="1">
    <source>
        <dbReference type="ARBA" id="ARBA00005870"/>
    </source>
</evidence>
<keyword evidence="5" id="KW-0342">GTP-binding</keyword>
<dbReference type="Pfam" id="PF14492">
    <property type="entry name" value="EFG_III"/>
    <property type="match status" value="1"/>
</dbReference>
<keyword evidence="4" id="KW-0648">Protein biosynthesis</keyword>
<dbReference type="InterPro" id="IPR027417">
    <property type="entry name" value="P-loop_NTPase"/>
</dbReference>
<evidence type="ECO:0000256" key="5">
    <source>
        <dbReference type="ARBA" id="ARBA00023134"/>
    </source>
</evidence>
<dbReference type="CDD" id="cd16262">
    <property type="entry name" value="EFG_III"/>
    <property type="match status" value="1"/>
</dbReference>
<dbReference type="PANTHER" id="PTHR43636:SF2">
    <property type="entry name" value="ELONGATION FACTOR G, MITOCHONDRIAL"/>
    <property type="match status" value="1"/>
</dbReference>
<keyword evidence="3" id="KW-0251">Elongation factor</keyword>
<protein>
    <submittedName>
        <fullName evidence="9">EFG_IV domain-containing protein</fullName>
    </submittedName>
</protein>
<dbReference type="Gene3D" id="3.40.50.300">
    <property type="entry name" value="P-loop containing nucleotide triphosphate hydrolases"/>
    <property type="match status" value="1"/>
</dbReference>
<proteinExistence type="inferred from homology"/>
<dbReference type="InterPro" id="IPR005517">
    <property type="entry name" value="Transl_elong_EFG/EF2_IV"/>
</dbReference>
<dbReference type="FunFam" id="2.40.30.10:FF:000022">
    <property type="entry name" value="Elongation factor G, mitochondrial"/>
    <property type="match status" value="1"/>
</dbReference>
<dbReference type="SUPFAM" id="SSF54980">
    <property type="entry name" value="EF-G C-terminal domain-like"/>
    <property type="match status" value="1"/>
</dbReference>
<dbReference type="Gene3D" id="3.30.230.10">
    <property type="match status" value="1"/>
</dbReference>